<feature type="region of interest" description="Disordered" evidence="2">
    <location>
        <begin position="310"/>
        <end position="417"/>
    </location>
</feature>
<organism evidence="6 7">
    <name type="scientific">Suillus fuscotomentosus</name>
    <dbReference type="NCBI Taxonomy" id="1912939"/>
    <lineage>
        <taxon>Eukaryota</taxon>
        <taxon>Fungi</taxon>
        <taxon>Dikarya</taxon>
        <taxon>Basidiomycota</taxon>
        <taxon>Agaricomycotina</taxon>
        <taxon>Agaricomycetes</taxon>
        <taxon>Agaricomycetidae</taxon>
        <taxon>Boletales</taxon>
        <taxon>Suillineae</taxon>
        <taxon>Suillaceae</taxon>
        <taxon>Suillus</taxon>
    </lineage>
</organism>
<feature type="compositionally biased region" description="Polar residues" evidence="2">
    <location>
        <begin position="803"/>
        <end position="814"/>
    </location>
</feature>
<dbReference type="GO" id="GO:0006355">
    <property type="term" value="P:regulation of DNA-templated transcription"/>
    <property type="evidence" value="ECO:0007669"/>
    <property type="project" value="InterPro"/>
</dbReference>
<gene>
    <name evidence="6" type="ORF">F5891DRAFT_1101651</name>
</gene>
<dbReference type="InterPro" id="IPR035965">
    <property type="entry name" value="PAS-like_dom_sf"/>
</dbReference>
<feature type="compositionally biased region" description="Polar residues" evidence="2">
    <location>
        <begin position="400"/>
        <end position="410"/>
    </location>
</feature>
<dbReference type="InterPro" id="IPR000679">
    <property type="entry name" value="Znf_GATA"/>
</dbReference>
<dbReference type="PROSITE" id="PS00344">
    <property type="entry name" value="GATA_ZN_FINGER_1"/>
    <property type="match status" value="1"/>
</dbReference>
<dbReference type="EMBL" id="JABBWK010000005">
    <property type="protein sequence ID" value="KAG1906325.1"/>
    <property type="molecule type" value="Genomic_DNA"/>
</dbReference>
<dbReference type="GO" id="GO:0043565">
    <property type="term" value="F:sequence-specific DNA binding"/>
    <property type="evidence" value="ECO:0007669"/>
    <property type="project" value="InterPro"/>
</dbReference>
<dbReference type="PROSITE" id="PS50011">
    <property type="entry name" value="PROTEIN_KINASE_DOM"/>
    <property type="match status" value="1"/>
</dbReference>
<feature type="compositionally biased region" description="Low complexity" evidence="2">
    <location>
        <begin position="644"/>
        <end position="653"/>
    </location>
</feature>
<dbReference type="InterPro" id="IPR051681">
    <property type="entry name" value="Ser/Thr_Kinases-Pseudokinases"/>
</dbReference>
<feature type="compositionally biased region" description="Polar residues" evidence="2">
    <location>
        <begin position="337"/>
        <end position="357"/>
    </location>
</feature>
<dbReference type="GO" id="GO:0005524">
    <property type="term" value="F:ATP binding"/>
    <property type="evidence" value="ECO:0007669"/>
    <property type="project" value="InterPro"/>
</dbReference>
<dbReference type="InterPro" id="IPR011009">
    <property type="entry name" value="Kinase-like_dom_sf"/>
</dbReference>
<feature type="domain" description="Protein kinase" evidence="3">
    <location>
        <begin position="877"/>
        <end position="1158"/>
    </location>
</feature>
<dbReference type="InterPro" id="IPR000719">
    <property type="entry name" value="Prot_kinase_dom"/>
</dbReference>
<evidence type="ECO:0000313" key="6">
    <source>
        <dbReference type="EMBL" id="KAG1906325.1"/>
    </source>
</evidence>
<dbReference type="InterPro" id="IPR000014">
    <property type="entry name" value="PAS"/>
</dbReference>
<feature type="region of interest" description="Disordered" evidence="2">
    <location>
        <begin position="719"/>
        <end position="789"/>
    </location>
</feature>
<dbReference type="GO" id="GO:0004674">
    <property type="term" value="F:protein serine/threonine kinase activity"/>
    <property type="evidence" value="ECO:0007669"/>
    <property type="project" value="TreeGrafter"/>
</dbReference>
<feature type="domain" description="GATA-type" evidence="5">
    <location>
        <begin position="460"/>
        <end position="495"/>
    </location>
</feature>
<dbReference type="Gene3D" id="3.30.450.20">
    <property type="entry name" value="PAS domain"/>
    <property type="match status" value="1"/>
</dbReference>
<keyword evidence="1" id="KW-0862">Zinc</keyword>
<keyword evidence="7" id="KW-1185">Reference proteome</keyword>
<feature type="domain" description="PAS" evidence="4">
    <location>
        <begin position="41"/>
        <end position="87"/>
    </location>
</feature>
<feature type="compositionally biased region" description="Polar residues" evidence="2">
    <location>
        <begin position="735"/>
        <end position="748"/>
    </location>
</feature>
<feature type="region of interest" description="Disordered" evidence="2">
    <location>
        <begin position="801"/>
        <end position="846"/>
    </location>
</feature>
<evidence type="ECO:0000313" key="7">
    <source>
        <dbReference type="Proteomes" id="UP001195769"/>
    </source>
</evidence>
<reference evidence="6" key="1">
    <citation type="journal article" date="2020" name="New Phytol.">
        <title>Comparative genomics reveals dynamic genome evolution in host specialist ectomycorrhizal fungi.</title>
        <authorList>
            <person name="Lofgren L.A."/>
            <person name="Nguyen N.H."/>
            <person name="Vilgalys R."/>
            <person name="Ruytinx J."/>
            <person name="Liao H.L."/>
            <person name="Branco S."/>
            <person name="Kuo A."/>
            <person name="LaButti K."/>
            <person name="Lipzen A."/>
            <person name="Andreopoulos W."/>
            <person name="Pangilinan J."/>
            <person name="Riley R."/>
            <person name="Hundley H."/>
            <person name="Na H."/>
            <person name="Barry K."/>
            <person name="Grigoriev I.V."/>
            <person name="Stajich J.E."/>
            <person name="Kennedy P.G."/>
        </authorList>
    </citation>
    <scope>NUCLEOTIDE SEQUENCE</scope>
    <source>
        <strain evidence="6">FC203</strain>
    </source>
</reference>
<dbReference type="Gene3D" id="3.30.50.10">
    <property type="entry name" value="Erythroid Transcription Factor GATA-1, subunit A"/>
    <property type="match status" value="1"/>
</dbReference>
<dbReference type="PROSITE" id="PS50112">
    <property type="entry name" value="PAS"/>
    <property type="match status" value="1"/>
</dbReference>
<dbReference type="RefSeq" id="XP_041231900.1">
    <property type="nucleotide sequence ID" value="XM_041363591.1"/>
</dbReference>
<feature type="region of interest" description="Disordered" evidence="2">
    <location>
        <begin position="445"/>
        <end position="484"/>
    </location>
</feature>
<evidence type="ECO:0000256" key="2">
    <source>
        <dbReference type="SAM" id="MobiDB-lite"/>
    </source>
</evidence>
<dbReference type="InterPro" id="IPR008266">
    <property type="entry name" value="Tyr_kinase_AS"/>
</dbReference>
<keyword evidence="1" id="KW-0863">Zinc-finger</keyword>
<dbReference type="Proteomes" id="UP001195769">
    <property type="component" value="Unassembled WGS sequence"/>
</dbReference>
<dbReference type="CDD" id="cd00202">
    <property type="entry name" value="ZnF_GATA"/>
    <property type="match status" value="1"/>
</dbReference>
<evidence type="ECO:0008006" key="8">
    <source>
        <dbReference type="Google" id="ProtNLM"/>
    </source>
</evidence>
<dbReference type="GO" id="GO:0008270">
    <property type="term" value="F:zinc ion binding"/>
    <property type="evidence" value="ECO:0007669"/>
    <property type="project" value="UniProtKB-KW"/>
</dbReference>
<comment type="caution">
    <text evidence="6">The sequence shown here is derived from an EMBL/GenBank/DDBJ whole genome shotgun (WGS) entry which is preliminary data.</text>
</comment>
<proteinExistence type="predicted"/>
<dbReference type="SUPFAM" id="SSF56112">
    <property type="entry name" value="Protein kinase-like (PK-like)"/>
    <property type="match status" value="1"/>
</dbReference>
<feature type="compositionally biased region" description="Low complexity" evidence="2">
    <location>
        <begin position="358"/>
        <end position="373"/>
    </location>
</feature>
<dbReference type="SMART" id="SM00401">
    <property type="entry name" value="ZnF_GATA"/>
    <property type="match status" value="1"/>
</dbReference>
<evidence type="ECO:0000259" key="4">
    <source>
        <dbReference type="PROSITE" id="PS50112"/>
    </source>
</evidence>
<feature type="compositionally biased region" description="Low complexity" evidence="2">
    <location>
        <begin position="555"/>
        <end position="569"/>
    </location>
</feature>
<feature type="compositionally biased region" description="Basic and acidic residues" evidence="2">
    <location>
        <begin position="815"/>
        <end position="841"/>
    </location>
</feature>
<dbReference type="SUPFAM" id="SSF57716">
    <property type="entry name" value="Glucocorticoid receptor-like (DNA-binding domain)"/>
    <property type="match status" value="1"/>
</dbReference>
<dbReference type="SUPFAM" id="SSF55785">
    <property type="entry name" value="PYP-like sensor domain (PAS domain)"/>
    <property type="match status" value="1"/>
</dbReference>
<evidence type="ECO:0000256" key="1">
    <source>
        <dbReference type="PROSITE-ProRule" id="PRU00094"/>
    </source>
</evidence>
<dbReference type="GeneID" id="64657889"/>
<accession>A0AAD4EHG9</accession>
<dbReference type="PANTHER" id="PTHR44329:SF214">
    <property type="entry name" value="PROTEIN KINASE DOMAIN-CONTAINING PROTEIN"/>
    <property type="match status" value="1"/>
</dbReference>
<sequence length="1159" mass="127744">MFAPSTSTSLPPFTDNSMSQSLPKVGETRCYWSLLSSELDFIYLDPVLASHLETQADLLIGKSLLSFVHPEEQATARADLAEALEQRTMHGSVTRVRYCRLARIRRILGHQGPTQPWPDGDKVSVDAYYMVVDIVINWAAEGLVLCFIHAVVDLEPGDNDKHNRTPWTNWCGTPCMHPEQITLLQQRLLYYFPQSTATTRVFQILFNSNYNQQDCRLLLSWPSDSSQEYTGMPGAKDFARRAVGIQTSTRDNSAKTSCMRRWRIQDTMPGIGEVESVFIPHGSITFACHTIQQPASRSLSVSYSQSQPFRRSTDAYTPAHGQHHHYGLSASPYTLPPVSTSMPQPYGRYTQSLTSQYSHSPWGSDSEPSSSPSQFDRWPAQSPAHSMASLPPSPIYGENRASSSNYQATPSPEDYSTKAAFEASVPPAPPCGTDIVPPPRHRVSPGLYKDTLPRSTSNRPEGVLKCSSCKATSSPEWRKGPSGRKELCNACGLRYARSRAKKEGHVGSTQRRKKDKTGVITANEESAVPSTPPIPITGMASRIRRGAVKRSTFTSSSSVGSGSGSESYSQPNYVAAEDNRPSPSPPLPGLNFVRYHPYPSPSGQPQVDDRTFPYHASSPFQPSSPLSAPVNPRSVVPATRHSRSSGSLSSAMGYSYSSDSLSSTFSMGHSYFPPSSQSPPPFVRRPIATKKLLTMDDDGFQPSPSPKDLGLLLRPPYETHQFSHSPQTPDELPRSGQSSNFRARPSSQDMRHGYGQAQHVHQYDDDLDNSDLPPGQVVSGSSLPNDIGAMSISQRRTRLGIRTPSSPCAQSSPNTKDKAATRPQRDNRNVFRTEHKNRTETDSTVESNTTFGNHILFSELTRAPSHSLQDLTNELQGRSLYPTASGGFGDIWKCDLVKPDGTVQVAVKTIRAFESDDEILMRKKSKRVRRELKVWGRLKHDSILPLWGVANDFGPYPAMICPWADNGALTGYLGKQESSLSSYDKFSLLNDIALGLRYLHSKSVIHGDLTGSNVLVYGNGRACLADFGLSTIILEFVGTSYFSSTPGHVRWVAAELCEVSGDDELSLSTECDIYSFGSITLQVLTCKVPYYNVRNDIAVLGQVIKGIKPEPPKESQISPGHWEFIQRCWWPRASRPSIAEIVVFITCERQAVSSHSTTV</sequence>
<dbReference type="InterPro" id="IPR001245">
    <property type="entry name" value="Ser-Thr/Tyr_kinase_cat_dom"/>
</dbReference>
<feature type="region of interest" description="Disordered" evidence="2">
    <location>
        <begin position="500"/>
        <end position="653"/>
    </location>
</feature>
<dbReference type="PROSITE" id="PS00109">
    <property type="entry name" value="PROTEIN_KINASE_TYR"/>
    <property type="match status" value="1"/>
</dbReference>
<dbReference type="Pfam" id="PF00320">
    <property type="entry name" value="GATA"/>
    <property type="match status" value="1"/>
</dbReference>
<dbReference type="AlphaFoldDB" id="A0AAD4EHG9"/>
<evidence type="ECO:0000259" key="5">
    <source>
        <dbReference type="PROSITE" id="PS50114"/>
    </source>
</evidence>
<dbReference type="Pfam" id="PF07714">
    <property type="entry name" value="PK_Tyr_Ser-Thr"/>
    <property type="match status" value="1"/>
</dbReference>
<dbReference type="InterPro" id="IPR013088">
    <property type="entry name" value="Znf_NHR/GATA"/>
</dbReference>
<dbReference type="PANTHER" id="PTHR44329">
    <property type="entry name" value="SERINE/THREONINE-PROTEIN KINASE TNNI3K-RELATED"/>
    <property type="match status" value="1"/>
</dbReference>
<evidence type="ECO:0000259" key="3">
    <source>
        <dbReference type="PROSITE" id="PS50011"/>
    </source>
</evidence>
<protein>
    <recommendedName>
        <fullName evidence="8">Non-specific serine/threonine protein kinase</fullName>
    </recommendedName>
</protein>
<dbReference type="PROSITE" id="PS50114">
    <property type="entry name" value="GATA_ZN_FINGER_2"/>
    <property type="match status" value="1"/>
</dbReference>
<dbReference type="Gene3D" id="1.10.510.10">
    <property type="entry name" value="Transferase(Phosphotransferase) domain 1"/>
    <property type="match status" value="1"/>
</dbReference>
<name>A0AAD4EHG9_9AGAM</name>
<keyword evidence="1" id="KW-0479">Metal-binding</keyword>